<dbReference type="AlphaFoldDB" id="A0A419WB84"/>
<dbReference type="OrthoDB" id="983143at2"/>
<name>A0A419WB84_9BACT</name>
<feature type="chain" id="PRO_5019444858" description="Carboxypeptidase-like protein" evidence="1">
    <location>
        <begin position="22"/>
        <end position="258"/>
    </location>
</feature>
<sequence length="258" mass="29194">MRILFGLIILFCIGLPRATQAQDDLIDPVLIYLKARLVDKEDGAPVGYAHVVNMRNRGGTTTDSNGYFSMEMLNVDSLGITAMGYMKEYVHIPVTYNEDSVLTVYARPLRIAIGEVKVTGEGKKVNMDGVSTGKPSDIPAELRGDAFNKKPSFLAAIFSPASFMQYHLSKREKEKREVRATMISDAQWERLSQYYNKDVVMALTGLNEADADSFMIYFNQKSVLTAHSREYDVREAILKQYELYMREKLFEGEEPKSN</sequence>
<keyword evidence="1" id="KW-0732">Signal</keyword>
<dbReference type="EMBL" id="RAPN01000001">
    <property type="protein sequence ID" value="RKD92699.1"/>
    <property type="molecule type" value="Genomic_DNA"/>
</dbReference>
<proteinExistence type="predicted"/>
<dbReference type="SUPFAM" id="SSF49464">
    <property type="entry name" value="Carboxypeptidase regulatory domain-like"/>
    <property type="match status" value="1"/>
</dbReference>
<reference evidence="2 3" key="1">
    <citation type="submission" date="2018-09" db="EMBL/GenBank/DDBJ databases">
        <title>Genomic Encyclopedia of Archaeal and Bacterial Type Strains, Phase II (KMG-II): from individual species to whole genera.</title>
        <authorList>
            <person name="Goeker M."/>
        </authorList>
    </citation>
    <scope>NUCLEOTIDE SEQUENCE [LARGE SCALE GENOMIC DNA]</scope>
    <source>
        <strain evidence="2 3">DSM 27148</strain>
    </source>
</reference>
<comment type="caution">
    <text evidence="2">The sequence shown here is derived from an EMBL/GenBank/DDBJ whole genome shotgun (WGS) entry which is preliminary data.</text>
</comment>
<gene>
    <name evidence="2" type="ORF">BC643_3076</name>
</gene>
<dbReference type="InterPro" id="IPR008969">
    <property type="entry name" value="CarboxyPept-like_regulatory"/>
</dbReference>
<evidence type="ECO:0000313" key="2">
    <source>
        <dbReference type="EMBL" id="RKD92699.1"/>
    </source>
</evidence>
<organism evidence="2 3">
    <name type="scientific">Mangrovibacterium diazotrophicum</name>
    <dbReference type="NCBI Taxonomy" id="1261403"/>
    <lineage>
        <taxon>Bacteria</taxon>
        <taxon>Pseudomonadati</taxon>
        <taxon>Bacteroidota</taxon>
        <taxon>Bacteroidia</taxon>
        <taxon>Marinilabiliales</taxon>
        <taxon>Prolixibacteraceae</taxon>
        <taxon>Mangrovibacterium</taxon>
    </lineage>
</organism>
<evidence type="ECO:0000313" key="3">
    <source>
        <dbReference type="Proteomes" id="UP000283387"/>
    </source>
</evidence>
<dbReference type="Proteomes" id="UP000283387">
    <property type="component" value="Unassembled WGS sequence"/>
</dbReference>
<accession>A0A419WB84</accession>
<protein>
    <recommendedName>
        <fullName evidence="4">Carboxypeptidase-like protein</fullName>
    </recommendedName>
</protein>
<evidence type="ECO:0008006" key="4">
    <source>
        <dbReference type="Google" id="ProtNLM"/>
    </source>
</evidence>
<evidence type="ECO:0000256" key="1">
    <source>
        <dbReference type="SAM" id="SignalP"/>
    </source>
</evidence>
<dbReference type="RefSeq" id="WP_120273886.1">
    <property type="nucleotide sequence ID" value="NZ_RAPN01000001.1"/>
</dbReference>
<keyword evidence="3" id="KW-1185">Reference proteome</keyword>
<feature type="signal peptide" evidence="1">
    <location>
        <begin position="1"/>
        <end position="21"/>
    </location>
</feature>